<reference evidence="4" key="1">
    <citation type="submission" date="2009-10" db="EMBL/GenBank/DDBJ databases">
        <title>Diversity of trophic interactions inside an arsenic-rich microbial ecosystem.</title>
        <authorList>
            <person name="Bertin P.N."/>
            <person name="Heinrich-Salmeron A."/>
            <person name="Pelletier E."/>
            <person name="Goulhen-Chollet F."/>
            <person name="Arsene-Ploetze F."/>
            <person name="Gallien S."/>
            <person name="Calteau A."/>
            <person name="Vallenet D."/>
            <person name="Casiot C."/>
            <person name="Chane-Woon-Ming B."/>
            <person name="Giloteaux L."/>
            <person name="Barakat M."/>
            <person name="Bonnefoy V."/>
            <person name="Bruneel O."/>
            <person name="Chandler M."/>
            <person name="Cleiss J."/>
            <person name="Duran R."/>
            <person name="Elbaz-Poulichet F."/>
            <person name="Fonknechten N."/>
            <person name="Lauga B."/>
            <person name="Mornico D."/>
            <person name="Ortet P."/>
            <person name="Schaeffer C."/>
            <person name="Siguier P."/>
            <person name="Alexander Thil Smith A."/>
            <person name="Van Dorsselaer A."/>
            <person name="Weissenbach J."/>
            <person name="Medigue C."/>
            <person name="Le Paslier D."/>
        </authorList>
    </citation>
    <scope>NUCLEOTIDE SEQUENCE</scope>
</reference>
<protein>
    <recommendedName>
        <fullName evidence="3">TraG N-terminal Proteobacteria domain-containing protein</fullName>
    </recommendedName>
</protein>
<feature type="region of interest" description="Disordered" evidence="1">
    <location>
        <begin position="482"/>
        <end position="512"/>
    </location>
</feature>
<dbReference type="AlphaFoldDB" id="E6QXC7"/>
<name>E6QXC7_9ZZZZ</name>
<evidence type="ECO:0000256" key="2">
    <source>
        <dbReference type="SAM" id="Phobius"/>
    </source>
</evidence>
<feature type="domain" description="TraG N-terminal Proteobacteria" evidence="3">
    <location>
        <begin position="4"/>
        <end position="467"/>
    </location>
</feature>
<sequence>MTFEVFSYWNMQELQLVFNAVAAIVGSGDFLGLLRTLALVGCVSMAMAVLAGLAQAPDFGRWIIMLAIFNGMLLVPKVTVVLTDETGTQGQITVANVPIGLAEFASSMSHIGYYLTRTFETAFTVIPTDLQFSQHGALWGQRVQREMLHTQFSNSIMQSNLLEFYRQCIVPEYATGYIVASDMAQATDLWAYLNGKTNPGRLVTIRAINGSSPPAGTYGCDVAYGYLTTQANDQAKLETNSLGNRLFPGSANGSPNPLANAAVRSSIQTSTNFILSVSTAATTSIRQTAMTNFMIDAQYMLPAQIGDAAGAAANLAEAQAIRSTSDSYKLMATLAESTMPKVKNIVEIMQYSIFPILALFLMLCGHKAGGALKMYVQSLFWVQLWPPLYAILNMVMMMHSQDLASMTAGQGLAMADYSILNNAYISDQAIAGMIAATAIPAIASAIVKGGDVGAQAIAGMVSPSREADKVASSIASGNISMGNGSLDNTSSNNNNQFQDMARPNTTQGGWSNSGSDGIKYSYYGGHESVDDSARAQNTAMKMDVSGRIGSSLATSATQAEKASFTESVQAGNSIVAAEQAFTSFEQGHGKDRNAQHADQTSTAAQTISSFATEKGLANEATKSSKLSSDQKAEVEAHARAEVTGGVHVPFVGGAEVSAGGGTSASSSSTTQQMNQLLDKLTHNKKYADAVQKTNSAMHSDSFTQGDASTVKAASAIRASLDESKSHVEASQASHEKSRAFQVAATQTKEAGVGRQTDEGTRFMNWAQTQLNSQTGKNYTPTDIADMARYGDAPVLGLMADRYAKGLAEDIERGLGGPPVNDVAARYEEDKGKVPGEEAVRSQDNKNQAGVLHKQNEAGVNTNTGPVNNVSGNVQHMLGDADTQINLGNSSIDSEGKPIQDAAVNNTDPSKGSNLLRATANALPSVLGSDAAALVDKTVGLPKGADAAQAVADKNTGTLGENIVGTAVDVGLTLGGGALGKVGGKAAEGVLRLGKEAGKAAEATTQEVDRVAKARLAENTATKGEGAAAHAPIPEAAITPEAEKAAADGAAKEAAAFEKKVANDGAKALVETTKTTAGSGQTVGLVAGAEIAHVVTGGNEGVGATPVVKAVEKKGDEALDAVIAAKNEAVPDVQSAVTAVEKTSTDTLNAVVPAIQSTVAGVGTAIQNTNTEVLDAAKDLAGKANDLGNKVADSVMPSPTPKAEDKR</sequence>
<keyword evidence="2" id="KW-1133">Transmembrane helix</keyword>
<dbReference type="EMBL" id="CABR01000177">
    <property type="protein sequence ID" value="CBI11901.1"/>
    <property type="molecule type" value="Genomic_DNA"/>
</dbReference>
<proteinExistence type="predicted"/>
<organism evidence="4">
    <name type="scientific">mine drainage metagenome</name>
    <dbReference type="NCBI Taxonomy" id="410659"/>
    <lineage>
        <taxon>unclassified sequences</taxon>
        <taxon>metagenomes</taxon>
        <taxon>ecological metagenomes</taxon>
    </lineage>
</organism>
<comment type="caution">
    <text evidence="4">The sequence shown here is derived from an EMBL/GenBank/DDBJ whole genome shotgun (WGS) entry which is preliminary data.</text>
</comment>
<keyword evidence="2" id="KW-0472">Membrane</keyword>
<feature type="compositionally biased region" description="Basic and acidic residues" evidence="1">
    <location>
        <begin position="628"/>
        <end position="637"/>
    </location>
</feature>
<feature type="transmembrane region" description="Helical" evidence="2">
    <location>
        <begin position="20"/>
        <end position="50"/>
    </location>
</feature>
<evidence type="ECO:0000259" key="3">
    <source>
        <dbReference type="Pfam" id="PF07916"/>
    </source>
</evidence>
<keyword evidence="2" id="KW-0812">Transmembrane</keyword>
<gene>
    <name evidence="4" type="ORF">CARN7_2753</name>
</gene>
<feature type="region of interest" description="Disordered" evidence="1">
    <location>
        <begin position="615"/>
        <end position="637"/>
    </location>
</feature>
<feature type="transmembrane region" description="Helical" evidence="2">
    <location>
        <begin position="62"/>
        <end position="82"/>
    </location>
</feature>
<dbReference type="Pfam" id="PF07916">
    <property type="entry name" value="TraG_N"/>
    <property type="match status" value="1"/>
</dbReference>
<dbReference type="InterPro" id="IPR012931">
    <property type="entry name" value="TraG_N_Proteobacteria"/>
</dbReference>
<evidence type="ECO:0000313" key="4">
    <source>
        <dbReference type="EMBL" id="CBI11901.1"/>
    </source>
</evidence>
<feature type="region of interest" description="Disordered" evidence="1">
    <location>
        <begin position="1184"/>
        <end position="1206"/>
    </location>
</feature>
<evidence type="ECO:0000256" key="1">
    <source>
        <dbReference type="SAM" id="MobiDB-lite"/>
    </source>
</evidence>
<accession>E6QXC7</accession>